<accession>A0AAV4RUT3</accession>
<proteinExistence type="predicted"/>
<name>A0AAV4RUT3_9ARAC</name>
<protein>
    <submittedName>
        <fullName evidence="1">Uncharacterized protein</fullName>
    </submittedName>
</protein>
<reference evidence="1 2" key="1">
    <citation type="submission" date="2021-06" db="EMBL/GenBank/DDBJ databases">
        <title>Caerostris darwini draft genome.</title>
        <authorList>
            <person name="Kono N."/>
            <person name="Arakawa K."/>
        </authorList>
    </citation>
    <scope>NUCLEOTIDE SEQUENCE [LARGE SCALE GENOMIC DNA]</scope>
</reference>
<gene>
    <name evidence="1" type="ORF">CDAR_615621</name>
</gene>
<evidence type="ECO:0000313" key="2">
    <source>
        <dbReference type="Proteomes" id="UP001054837"/>
    </source>
</evidence>
<comment type="caution">
    <text evidence="1">The sequence shown here is derived from an EMBL/GenBank/DDBJ whole genome shotgun (WGS) entry which is preliminary data.</text>
</comment>
<dbReference type="AlphaFoldDB" id="A0AAV4RUT3"/>
<dbReference type="EMBL" id="BPLQ01006783">
    <property type="protein sequence ID" value="GIY25195.1"/>
    <property type="molecule type" value="Genomic_DNA"/>
</dbReference>
<keyword evidence="2" id="KW-1185">Reference proteome</keyword>
<dbReference type="Proteomes" id="UP001054837">
    <property type="component" value="Unassembled WGS sequence"/>
</dbReference>
<organism evidence="1 2">
    <name type="scientific">Caerostris darwini</name>
    <dbReference type="NCBI Taxonomy" id="1538125"/>
    <lineage>
        <taxon>Eukaryota</taxon>
        <taxon>Metazoa</taxon>
        <taxon>Ecdysozoa</taxon>
        <taxon>Arthropoda</taxon>
        <taxon>Chelicerata</taxon>
        <taxon>Arachnida</taxon>
        <taxon>Araneae</taxon>
        <taxon>Araneomorphae</taxon>
        <taxon>Entelegynae</taxon>
        <taxon>Araneoidea</taxon>
        <taxon>Araneidae</taxon>
        <taxon>Caerostris</taxon>
    </lineage>
</organism>
<sequence length="85" mass="9411">MARSALGGFPSNDERLSPCLLMHSIAPLKEQEKRRQEIIAMLRTVFFITRLGAATFQQCHLSMMDNLAIQYAGALGALSAFLFPP</sequence>
<evidence type="ECO:0000313" key="1">
    <source>
        <dbReference type="EMBL" id="GIY25195.1"/>
    </source>
</evidence>